<feature type="transmembrane region" description="Helical" evidence="1">
    <location>
        <begin position="196"/>
        <end position="218"/>
    </location>
</feature>
<comment type="caution">
    <text evidence="2">The sequence shown here is derived from an EMBL/GenBank/DDBJ whole genome shotgun (WGS) entry which is preliminary data.</text>
</comment>
<evidence type="ECO:0000313" key="3">
    <source>
        <dbReference type="Proteomes" id="UP000539953"/>
    </source>
</evidence>
<sequence length="226" mass="26745">MEAMFILLVAIGVVVIAMLPTSFYRLITRLFSWGDWGIRKNKRKHDYDDVLADLFLLLSFVFSVFYYRLPWYPILYSVFFWLSYLSMMGQASRISLREKKRSRRSLLLCLSVMAAAAYLSSIGAFNHFHAWLDTTVFRQSLRNGHHLISLYTIKHHEGIVVLLQALLYFFSFYVIWAQFKCLRLEETYKGRNLITFWIKILIISALFILTASAGFRWIHALYFIKY</sequence>
<reference evidence="2 3" key="1">
    <citation type="submission" date="2020-08" db="EMBL/GenBank/DDBJ databases">
        <title>Genomic Encyclopedia of Type Strains, Phase IV (KMG-IV): sequencing the most valuable type-strain genomes for metagenomic binning, comparative biology and taxonomic classification.</title>
        <authorList>
            <person name="Goeker M."/>
        </authorList>
    </citation>
    <scope>NUCLEOTIDE SEQUENCE [LARGE SCALE GENOMIC DNA]</scope>
    <source>
        <strain evidence="2 3">DSM 25799</strain>
    </source>
</reference>
<feature type="transmembrane region" description="Helical" evidence="1">
    <location>
        <begin position="158"/>
        <end position="176"/>
    </location>
</feature>
<name>A0A7W8CZJ8_9FIRM</name>
<dbReference type="EMBL" id="JACHHK010000003">
    <property type="protein sequence ID" value="MBB5182855.1"/>
    <property type="molecule type" value="Genomic_DNA"/>
</dbReference>
<keyword evidence="1" id="KW-0472">Membrane</keyword>
<accession>A0A7W8CZJ8</accession>
<proteinExistence type="predicted"/>
<evidence type="ECO:0000256" key="1">
    <source>
        <dbReference type="SAM" id="Phobius"/>
    </source>
</evidence>
<dbReference type="Proteomes" id="UP000539953">
    <property type="component" value="Unassembled WGS sequence"/>
</dbReference>
<dbReference type="RefSeq" id="WP_183327929.1">
    <property type="nucleotide sequence ID" value="NZ_JACHHK010000003.1"/>
</dbReference>
<protein>
    <submittedName>
        <fullName evidence="2">Uncharacterized protein</fullName>
    </submittedName>
</protein>
<keyword evidence="1" id="KW-1133">Transmembrane helix</keyword>
<organism evidence="2 3">
    <name type="scientific">Catenisphaera adipataccumulans</name>
    <dbReference type="NCBI Taxonomy" id="700500"/>
    <lineage>
        <taxon>Bacteria</taxon>
        <taxon>Bacillati</taxon>
        <taxon>Bacillota</taxon>
        <taxon>Erysipelotrichia</taxon>
        <taxon>Erysipelotrichales</taxon>
        <taxon>Erysipelotrichaceae</taxon>
        <taxon>Catenisphaera</taxon>
    </lineage>
</organism>
<feature type="transmembrane region" description="Helical" evidence="1">
    <location>
        <begin position="106"/>
        <end position="125"/>
    </location>
</feature>
<evidence type="ECO:0000313" key="2">
    <source>
        <dbReference type="EMBL" id="MBB5182855.1"/>
    </source>
</evidence>
<keyword evidence="1" id="KW-0812">Transmembrane</keyword>
<feature type="transmembrane region" description="Helical" evidence="1">
    <location>
        <begin position="73"/>
        <end position="94"/>
    </location>
</feature>
<gene>
    <name evidence="2" type="ORF">HNQ47_000875</name>
</gene>
<feature type="transmembrane region" description="Helical" evidence="1">
    <location>
        <begin position="6"/>
        <end position="27"/>
    </location>
</feature>
<dbReference type="AlphaFoldDB" id="A0A7W8CZJ8"/>
<keyword evidence="3" id="KW-1185">Reference proteome</keyword>